<sequence length="1309" mass="143705">MSFTMLNTAPVPQLGNSGADPIDLTGIDNDDDELPMPDAKRARVNGTPAAFIPHMSSKGDHLLARSHHNPLNMLQLPPLSQPLPREGPLVPQLTPQSFQARNWSSQPTPVHIQHQLDQLTKAQHQTLATARTPHVTPVPPTSHVGQRYPPNVIDLTRDQSPAFTSPSPQPSGYPRQTLVLDDSLAPTTAILIGQINVSALVLSPVPYIMQQQTHTVMPNGQIMPAGSADYVPVKLRAPSENPDAHDILIYTPSQARNGNVLAPDNFAVVETKVAARLHPLMCKRAIKLEAMIKTVQPGSNMLVAPLAVLVFTAKGNVSQVADALFKSGLLLERPSPMWGPVLSSVNLIYHNPHHGQSLPVAQSAPSSRWASPAVSAKSVETQRSSADTVFQKLRGEEDLPETSPGDNISTPLYPHQKKALSFLLEREQELVLAKGKAASLWHCNGSGWQNSVTQEIVFSKPAEPKCALLADDMGLGKTLETLCLLATTVPQAEQFAAEPFVLPSPPEPFEEEPSTEGFGNNAVWDMPNLKKLSLTKEKKKAMHEKAVAEYNRMTRIKEKTKATLIVCPLSTIVSWEDQIKDHWGGDVTVIGGVGSNPPPPASVASSVTGDMSDLTLLSDGRLSEAPRSTQPSRQPSPVSGKKGQPIRIYIYHGASRRADPQYISKFDIVITTYSTLSSEYSKQMRAANPDAEDEEGVSSDSGIIELDENGNAVPKKKAKSRRKRAFTPGDCGSPLQAIYWFRVVLDEAHFIKEPTTVASRACCDLVADRRLCLTGTPLQNKVDDVYALIKFLRVKPFDEKGIWTNLIGGPIKYNQAVGFTRLQTIMRLLALRRTKETKDQNGKPILTLPPRTDRMVLLKLQDEERTIYDSFFGESQAEFMNMGRAEVMKNYVNILQRILRLRQICDDVELVKASKDGHRYDCAAEYEEAIKGIEVDGINLERATAIFALMRDTSTAQCVECGMELSTVPTEGGPDAVNEGQETPVAAKRGRKPKSMPSSTTPSLSATRQGSPCAMVHPIVTRCTHLFCLCCFRAKICASWPCAPADTRGTCSVCQLELSPTVDAIEVQSDGTDHKRKDFAGAAGMKRVRRARGEPIANYKPSTKVLALLQELMPFSKRNPYSANYEPTEVDDVQEMDGHGNRVDSGIVKSVVFSQWTSMLDKIEDALETAGIYYERLDGGMKREERNKALDALKNDPKCEVLLVSLKAGGVGLTLTAARNVYLMDPYWNPAVENQAIDRIHRLGQIHPVVSTKFIIENSIEQRLLEVQKKKADLAKLTLGKPLNKQDLQQQRMEELQNLLGTVVGASET</sequence>
<feature type="compositionally biased region" description="Low complexity" evidence="4">
    <location>
        <begin position="626"/>
        <end position="639"/>
    </location>
</feature>
<protein>
    <submittedName>
        <fullName evidence="7">Related to RAD16-nucleotide excision repair protein</fullName>
    </submittedName>
</protein>
<dbReference type="CDD" id="cd18793">
    <property type="entry name" value="SF2_C_SNF"/>
    <property type="match status" value="1"/>
</dbReference>
<feature type="region of interest" description="Disordered" evidence="4">
    <location>
        <begin position="622"/>
        <end position="643"/>
    </location>
</feature>
<dbReference type="GO" id="GO:0016787">
    <property type="term" value="F:hydrolase activity"/>
    <property type="evidence" value="ECO:0007669"/>
    <property type="project" value="UniProtKB-KW"/>
</dbReference>
<accession>G4TB65</accession>
<dbReference type="InterPro" id="IPR049730">
    <property type="entry name" value="SNF2/RAD54-like_C"/>
</dbReference>
<feature type="compositionally biased region" description="Low complexity" evidence="4">
    <location>
        <begin position="995"/>
        <end position="1007"/>
    </location>
</feature>
<feature type="region of interest" description="Disordered" evidence="4">
    <location>
        <begin position="1"/>
        <end position="36"/>
    </location>
</feature>
<dbReference type="PANTHER" id="PTHR45626">
    <property type="entry name" value="TRANSCRIPTION TERMINATION FACTOR 2-RELATED"/>
    <property type="match status" value="1"/>
</dbReference>
<dbReference type="OMA" id="VNWEDQF"/>
<feature type="domain" description="Helicase ATP-binding" evidence="5">
    <location>
        <begin position="458"/>
        <end position="795"/>
    </location>
</feature>
<dbReference type="CDD" id="cd18008">
    <property type="entry name" value="DEXDc_SHPRH-like"/>
    <property type="match status" value="1"/>
</dbReference>
<evidence type="ECO:0000313" key="8">
    <source>
        <dbReference type="Proteomes" id="UP000007148"/>
    </source>
</evidence>
<dbReference type="GO" id="GO:0005524">
    <property type="term" value="F:ATP binding"/>
    <property type="evidence" value="ECO:0007669"/>
    <property type="project" value="UniProtKB-KW"/>
</dbReference>
<dbReference type="PROSITE" id="PS51192">
    <property type="entry name" value="HELICASE_ATP_BIND_1"/>
    <property type="match status" value="1"/>
</dbReference>
<dbReference type="STRING" id="1109443.G4TB65"/>
<proteinExistence type="predicted"/>
<dbReference type="InterPro" id="IPR000330">
    <property type="entry name" value="SNF2_N"/>
</dbReference>
<dbReference type="SUPFAM" id="SSF52540">
    <property type="entry name" value="P-loop containing nucleoside triphosphate hydrolases"/>
    <property type="match status" value="2"/>
</dbReference>
<evidence type="ECO:0000256" key="1">
    <source>
        <dbReference type="ARBA" id="ARBA00022741"/>
    </source>
</evidence>
<dbReference type="Proteomes" id="UP000007148">
    <property type="component" value="Unassembled WGS sequence"/>
</dbReference>
<comment type="caution">
    <text evidence="7">The sequence shown here is derived from an EMBL/GenBank/DDBJ whole genome shotgun (WGS) entry which is preliminary data.</text>
</comment>
<name>G4TB65_SERID</name>
<organism evidence="7 8">
    <name type="scientific">Serendipita indica (strain DSM 11827)</name>
    <name type="common">Root endophyte fungus</name>
    <name type="synonym">Piriformospora indica</name>
    <dbReference type="NCBI Taxonomy" id="1109443"/>
    <lineage>
        <taxon>Eukaryota</taxon>
        <taxon>Fungi</taxon>
        <taxon>Dikarya</taxon>
        <taxon>Basidiomycota</taxon>
        <taxon>Agaricomycotina</taxon>
        <taxon>Agaricomycetes</taxon>
        <taxon>Sebacinales</taxon>
        <taxon>Serendipitaceae</taxon>
        <taxon>Serendipita</taxon>
    </lineage>
</organism>
<dbReference type="InterPro" id="IPR038718">
    <property type="entry name" value="SNF2-like_sf"/>
</dbReference>
<dbReference type="InterPro" id="IPR014001">
    <property type="entry name" value="Helicase_ATP-bd"/>
</dbReference>
<dbReference type="InterPro" id="IPR027417">
    <property type="entry name" value="P-loop_NTPase"/>
</dbReference>
<dbReference type="Pfam" id="PF00271">
    <property type="entry name" value="Helicase_C"/>
    <property type="match status" value="1"/>
</dbReference>
<dbReference type="SMART" id="SM00487">
    <property type="entry name" value="DEXDc"/>
    <property type="match status" value="1"/>
</dbReference>
<evidence type="ECO:0000259" key="5">
    <source>
        <dbReference type="PROSITE" id="PS51192"/>
    </source>
</evidence>
<dbReference type="InterPro" id="IPR001650">
    <property type="entry name" value="Helicase_C-like"/>
</dbReference>
<dbReference type="GO" id="GO:0005634">
    <property type="term" value="C:nucleus"/>
    <property type="evidence" value="ECO:0007669"/>
    <property type="project" value="TreeGrafter"/>
</dbReference>
<dbReference type="SMART" id="SM00490">
    <property type="entry name" value="HELICc"/>
    <property type="match status" value="1"/>
</dbReference>
<dbReference type="eggNOG" id="KOG1001">
    <property type="taxonomic scope" value="Eukaryota"/>
</dbReference>
<keyword evidence="2" id="KW-0378">Hydrolase</keyword>
<keyword evidence="1" id="KW-0547">Nucleotide-binding</keyword>
<dbReference type="Pfam" id="PF00176">
    <property type="entry name" value="SNF2-rel_dom"/>
    <property type="match status" value="1"/>
</dbReference>
<dbReference type="EMBL" id="CAFZ01000035">
    <property type="protein sequence ID" value="CCA68541.1"/>
    <property type="molecule type" value="Genomic_DNA"/>
</dbReference>
<evidence type="ECO:0000256" key="3">
    <source>
        <dbReference type="ARBA" id="ARBA00022840"/>
    </source>
</evidence>
<evidence type="ECO:0000256" key="4">
    <source>
        <dbReference type="SAM" id="MobiDB-lite"/>
    </source>
</evidence>
<reference evidence="7 8" key="1">
    <citation type="journal article" date="2011" name="PLoS Pathog.">
        <title>Endophytic Life Strategies Decoded by Genome and Transcriptome Analyses of the Mutualistic Root Symbiont Piriformospora indica.</title>
        <authorList>
            <person name="Zuccaro A."/>
            <person name="Lahrmann U."/>
            <person name="Guldener U."/>
            <person name="Langen G."/>
            <person name="Pfiffi S."/>
            <person name="Biedenkopf D."/>
            <person name="Wong P."/>
            <person name="Samans B."/>
            <person name="Grimm C."/>
            <person name="Basiewicz M."/>
            <person name="Murat C."/>
            <person name="Martin F."/>
            <person name="Kogel K.H."/>
        </authorList>
    </citation>
    <scope>NUCLEOTIDE SEQUENCE [LARGE SCALE GENOMIC DNA]</scope>
    <source>
        <strain evidence="7 8">DSM 11827</strain>
    </source>
</reference>
<feature type="region of interest" description="Disordered" evidence="4">
    <location>
        <begin position="969"/>
        <end position="1009"/>
    </location>
</feature>
<evidence type="ECO:0000313" key="7">
    <source>
        <dbReference type="EMBL" id="CCA68541.1"/>
    </source>
</evidence>
<dbReference type="GO" id="GO:0008094">
    <property type="term" value="F:ATP-dependent activity, acting on DNA"/>
    <property type="evidence" value="ECO:0007669"/>
    <property type="project" value="TreeGrafter"/>
</dbReference>
<evidence type="ECO:0000259" key="6">
    <source>
        <dbReference type="PROSITE" id="PS51194"/>
    </source>
</evidence>
<dbReference type="InterPro" id="IPR050628">
    <property type="entry name" value="SNF2_RAD54_helicase_TF"/>
</dbReference>
<keyword evidence="8" id="KW-1185">Reference proteome</keyword>
<evidence type="ECO:0000256" key="2">
    <source>
        <dbReference type="ARBA" id="ARBA00022801"/>
    </source>
</evidence>
<dbReference type="Gene3D" id="3.40.50.10810">
    <property type="entry name" value="Tandem AAA-ATPase domain"/>
    <property type="match status" value="2"/>
</dbReference>
<dbReference type="PROSITE" id="PS51194">
    <property type="entry name" value="HELICASE_CTER"/>
    <property type="match status" value="1"/>
</dbReference>
<keyword evidence="3" id="KW-0067">ATP-binding</keyword>
<feature type="compositionally biased region" description="Basic residues" evidence="4">
    <location>
        <begin position="714"/>
        <end position="725"/>
    </location>
</feature>
<gene>
    <name evidence="7" type="ORF">PIIN_02404</name>
</gene>
<dbReference type="PANTHER" id="PTHR45626:SF52">
    <property type="entry name" value="SINGLE-STRANDED DNA-DEPENDENT ATPASE (EUROFUNG)"/>
    <property type="match status" value="1"/>
</dbReference>
<dbReference type="InParanoid" id="G4TB65"/>
<feature type="region of interest" description="Disordered" evidence="4">
    <location>
        <begin position="130"/>
        <end position="149"/>
    </location>
</feature>
<feature type="region of interest" description="Disordered" evidence="4">
    <location>
        <begin position="687"/>
        <end position="725"/>
    </location>
</feature>
<dbReference type="GO" id="GO:0006281">
    <property type="term" value="P:DNA repair"/>
    <property type="evidence" value="ECO:0007669"/>
    <property type="project" value="TreeGrafter"/>
</dbReference>
<dbReference type="HOGENOM" id="CLU_000315_2_7_1"/>
<feature type="domain" description="Helicase C-terminal" evidence="6">
    <location>
        <begin position="1142"/>
        <end position="1283"/>
    </location>
</feature>
<dbReference type="OrthoDB" id="448448at2759"/>
<dbReference type="Gene3D" id="3.40.50.300">
    <property type="entry name" value="P-loop containing nucleotide triphosphate hydrolases"/>
    <property type="match status" value="1"/>
</dbReference>